<dbReference type="Proteomes" id="UP000076563">
    <property type="component" value="Unassembled WGS sequence"/>
</dbReference>
<evidence type="ECO:0000313" key="2">
    <source>
        <dbReference type="Proteomes" id="UP000076563"/>
    </source>
</evidence>
<evidence type="ECO:0000313" key="1">
    <source>
        <dbReference type="EMBL" id="KZE72797.1"/>
    </source>
</evidence>
<dbReference type="InterPro" id="IPR036206">
    <property type="entry name" value="ThiamineP_synth_sf"/>
</dbReference>
<name>A0A163U4D2_9BACL</name>
<keyword evidence="2" id="KW-1185">Reference proteome</keyword>
<comment type="caution">
    <text evidence="1">The sequence shown here is derived from an EMBL/GenBank/DDBJ whole genome shotgun (WGS) entry which is preliminary data.</text>
</comment>
<dbReference type="SUPFAM" id="SSF51391">
    <property type="entry name" value="Thiamin phosphate synthase"/>
    <property type="match status" value="1"/>
</dbReference>
<organism evidence="1 2">
    <name type="scientific">Paenibacillus elgii</name>
    <dbReference type="NCBI Taxonomy" id="189691"/>
    <lineage>
        <taxon>Bacteria</taxon>
        <taxon>Bacillati</taxon>
        <taxon>Bacillota</taxon>
        <taxon>Bacilli</taxon>
        <taxon>Bacillales</taxon>
        <taxon>Paenibacillaceae</taxon>
        <taxon>Paenibacillus</taxon>
    </lineage>
</organism>
<accession>A0A163U4D2</accession>
<sequence>MNRLQNAWKRDKLQLFVSLPSNDEELAKAAIEEGADGVKVHMNVSHRASGNSFGPLAAYRETFERIRGMFDGPLGIVPAGSLQDIRPEEIEALPDIGFDFFSIYAFHMPTFLLRFPKLARTFAINSEFDLRLIEAAGPFRIDALEASVIPGEEYGSPLSFADLLTYRWLVQHSGLPVIVPSQRKIVPEDVPSLVDCGVKALLIGAVVTGNQADEVRRAVAGFRKAIDR</sequence>
<gene>
    <name evidence="1" type="ORF">AV654_04545</name>
</gene>
<dbReference type="OrthoDB" id="369749at2"/>
<dbReference type="STRING" id="1007103.GCA_000213315_01710"/>
<reference evidence="2" key="1">
    <citation type="submission" date="2016-01" db="EMBL/GenBank/DDBJ databases">
        <title>Draft genome of Chromobacterium sp. F49.</title>
        <authorList>
            <person name="Hong K.W."/>
        </authorList>
    </citation>
    <scope>NUCLEOTIDE SEQUENCE [LARGE SCALE GENOMIC DNA]</scope>
    <source>
        <strain evidence="2">M63</strain>
    </source>
</reference>
<dbReference type="eggNOG" id="COG3010">
    <property type="taxonomic scope" value="Bacteria"/>
</dbReference>
<dbReference type="AlphaFoldDB" id="A0A163U4D2"/>
<proteinExistence type="predicted"/>
<protein>
    <submittedName>
        <fullName evidence="1">Uncharacterized protein</fullName>
    </submittedName>
</protein>
<dbReference type="EMBL" id="LQRA01000099">
    <property type="protein sequence ID" value="KZE72797.1"/>
    <property type="molecule type" value="Genomic_DNA"/>
</dbReference>
<dbReference type="RefSeq" id="WP_063187404.1">
    <property type="nucleotide sequence ID" value="NZ_LQRA01000099.1"/>
</dbReference>